<dbReference type="GO" id="GO:0003700">
    <property type="term" value="F:DNA-binding transcription factor activity"/>
    <property type="evidence" value="ECO:0007669"/>
    <property type="project" value="TreeGrafter"/>
</dbReference>
<dbReference type="AlphaFoldDB" id="A0AA88QYV1"/>
<evidence type="ECO:0000313" key="6">
    <source>
        <dbReference type="Proteomes" id="UP001187471"/>
    </source>
</evidence>
<protein>
    <recommendedName>
        <fullName evidence="4">CCT domain-containing protein</fullName>
    </recommendedName>
</protein>
<comment type="caution">
    <text evidence="5">The sequence shown here is derived from an EMBL/GenBank/DDBJ whole genome shotgun (WGS) entry which is preliminary data.</text>
</comment>
<dbReference type="PANTHER" id="PTHR31319:SF110">
    <property type="entry name" value="CCT MOTIF FAMILY PROTEIN"/>
    <property type="match status" value="1"/>
</dbReference>
<evidence type="ECO:0000256" key="2">
    <source>
        <dbReference type="ARBA" id="ARBA00023242"/>
    </source>
</evidence>
<accession>A0AA88QYV1</accession>
<dbReference type="GO" id="GO:0005634">
    <property type="term" value="C:nucleus"/>
    <property type="evidence" value="ECO:0007669"/>
    <property type="project" value="UniProtKB-SubCell"/>
</dbReference>
<dbReference type="Pfam" id="PF06203">
    <property type="entry name" value="CCT"/>
    <property type="match status" value="1"/>
</dbReference>
<keyword evidence="6" id="KW-1185">Reference proteome</keyword>
<dbReference type="PANTHER" id="PTHR31319">
    <property type="entry name" value="ZINC FINGER PROTEIN CONSTANS-LIKE 4"/>
    <property type="match status" value="1"/>
</dbReference>
<sequence>MAFTPQNFSGYNSVSNEFCEFPTPVPHGDTGDGDGLAMWFCGDRLVPCFDNNVELLNYMVQPEYPNVITSPSLSMLSFPERLGVSDMAVPASPEYTVGLRGIGAGADREGFSPGCQREVRDLGEEYCNGFRPNFWPAYPAPSKNQGNPGKPLLQEMEEPAMKVGRYSVEERKDRILRYLKKRNQRNFNKTIKYACRKTLADKRVRVRGRFAKNNEPCEHSEGGMKNNINSHEERELYYGDDIEIKHDEEDWLQEAMASLMYVPYISG</sequence>
<feature type="domain" description="CCT" evidence="4">
    <location>
        <begin position="171"/>
        <end position="213"/>
    </location>
</feature>
<dbReference type="InterPro" id="IPR045281">
    <property type="entry name" value="CONSTANS-like"/>
</dbReference>
<evidence type="ECO:0000259" key="4">
    <source>
        <dbReference type="PROSITE" id="PS51017"/>
    </source>
</evidence>
<comment type="subcellular location">
    <subcellularLocation>
        <location evidence="1 3">Nucleus</location>
    </subcellularLocation>
</comment>
<dbReference type="Proteomes" id="UP001187471">
    <property type="component" value="Unassembled WGS sequence"/>
</dbReference>
<gene>
    <name evidence="5" type="ORF">RJ640_005025</name>
</gene>
<dbReference type="EMBL" id="JAVXUO010002540">
    <property type="protein sequence ID" value="KAK2972005.1"/>
    <property type="molecule type" value="Genomic_DNA"/>
</dbReference>
<name>A0AA88QYV1_9ASTE</name>
<proteinExistence type="predicted"/>
<reference evidence="5" key="1">
    <citation type="submission" date="2022-12" db="EMBL/GenBank/DDBJ databases">
        <title>Draft genome assemblies for two species of Escallonia (Escalloniales).</title>
        <authorList>
            <person name="Chanderbali A."/>
            <person name="Dervinis C."/>
            <person name="Anghel I."/>
            <person name="Soltis D."/>
            <person name="Soltis P."/>
            <person name="Zapata F."/>
        </authorList>
    </citation>
    <scope>NUCLEOTIDE SEQUENCE</scope>
    <source>
        <strain evidence="5">UCBG92.1500</strain>
        <tissue evidence="5">Leaf</tissue>
    </source>
</reference>
<keyword evidence="2 3" id="KW-0539">Nucleus</keyword>
<evidence type="ECO:0000256" key="1">
    <source>
        <dbReference type="ARBA" id="ARBA00004123"/>
    </source>
</evidence>
<organism evidence="5 6">
    <name type="scientific">Escallonia rubra</name>
    <dbReference type="NCBI Taxonomy" id="112253"/>
    <lineage>
        <taxon>Eukaryota</taxon>
        <taxon>Viridiplantae</taxon>
        <taxon>Streptophyta</taxon>
        <taxon>Embryophyta</taxon>
        <taxon>Tracheophyta</taxon>
        <taxon>Spermatophyta</taxon>
        <taxon>Magnoliopsida</taxon>
        <taxon>eudicotyledons</taxon>
        <taxon>Gunneridae</taxon>
        <taxon>Pentapetalae</taxon>
        <taxon>asterids</taxon>
        <taxon>campanulids</taxon>
        <taxon>Escalloniales</taxon>
        <taxon>Escalloniaceae</taxon>
        <taxon>Escallonia</taxon>
    </lineage>
</organism>
<dbReference type="GO" id="GO:0009909">
    <property type="term" value="P:regulation of flower development"/>
    <property type="evidence" value="ECO:0007669"/>
    <property type="project" value="InterPro"/>
</dbReference>
<evidence type="ECO:0000313" key="5">
    <source>
        <dbReference type="EMBL" id="KAK2972005.1"/>
    </source>
</evidence>
<dbReference type="PROSITE" id="PS51017">
    <property type="entry name" value="CCT"/>
    <property type="match status" value="1"/>
</dbReference>
<dbReference type="InterPro" id="IPR010402">
    <property type="entry name" value="CCT_domain"/>
</dbReference>
<evidence type="ECO:0000256" key="3">
    <source>
        <dbReference type="PROSITE-ProRule" id="PRU00357"/>
    </source>
</evidence>